<evidence type="ECO:0000256" key="7">
    <source>
        <dbReference type="ARBA" id="ARBA00022759"/>
    </source>
</evidence>
<organism evidence="12 13">
    <name type="scientific">Actinotignum schaalii FB123-CNA-2</name>
    <dbReference type="NCBI Taxonomy" id="883067"/>
    <lineage>
        <taxon>Bacteria</taxon>
        <taxon>Bacillati</taxon>
        <taxon>Actinomycetota</taxon>
        <taxon>Actinomycetes</taxon>
        <taxon>Actinomycetales</taxon>
        <taxon>Actinomycetaceae</taxon>
        <taxon>Actinotignum</taxon>
    </lineage>
</organism>
<evidence type="ECO:0000256" key="2">
    <source>
        <dbReference type="ARBA" id="ARBA00005300"/>
    </source>
</evidence>
<comment type="cofactor">
    <cofactor evidence="10">
        <name>Mg(2+)</name>
        <dbReference type="ChEBI" id="CHEBI:18420"/>
    </cofactor>
    <text evidence="10">Binds 1 Mg(2+) ion per subunit. May bind a second metal ion at a regulatory site, or after substrate binding.</text>
</comment>
<evidence type="ECO:0000256" key="3">
    <source>
        <dbReference type="ARBA" id="ARBA00011245"/>
    </source>
</evidence>
<keyword evidence="10" id="KW-0963">Cytoplasm</keyword>
<comment type="function">
    <text evidence="10">Endonuclease that specifically degrades the RNA of RNA-DNA hybrids.</text>
</comment>
<dbReference type="PANTHER" id="PTHR10642:SF26">
    <property type="entry name" value="RIBONUCLEASE H1"/>
    <property type="match status" value="1"/>
</dbReference>
<dbReference type="Gene3D" id="3.30.420.10">
    <property type="entry name" value="Ribonuclease H-like superfamily/Ribonuclease H"/>
    <property type="match status" value="1"/>
</dbReference>
<dbReference type="GO" id="GO:0005737">
    <property type="term" value="C:cytoplasm"/>
    <property type="evidence" value="ECO:0007669"/>
    <property type="project" value="UniProtKB-SubCell"/>
</dbReference>
<feature type="domain" description="RNase H type-1" evidence="11">
    <location>
        <begin position="126"/>
        <end position="271"/>
    </location>
</feature>
<gene>
    <name evidence="10" type="primary">rnhA</name>
    <name evidence="12" type="ORF">HMPREF9237_00459</name>
</gene>
<comment type="subunit">
    <text evidence="3 10">Monomer.</text>
</comment>
<dbReference type="EMBL" id="AGWM01000004">
    <property type="protein sequence ID" value="EPD27898.1"/>
    <property type="molecule type" value="Genomic_DNA"/>
</dbReference>
<evidence type="ECO:0000256" key="5">
    <source>
        <dbReference type="ARBA" id="ARBA00022722"/>
    </source>
</evidence>
<evidence type="ECO:0000256" key="8">
    <source>
        <dbReference type="ARBA" id="ARBA00022801"/>
    </source>
</evidence>
<dbReference type="GO" id="GO:0043137">
    <property type="term" value="P:DNA replication, removal of RNA primer"/>
    <property type="evidence" value="ECO:0007669"/>
    <property type="project" value="TreeGrafter"/>
</dbReference>
<evidence type="ECO:0000259" key="11">
    <source>
        <dbReference type="PROSITE" id="PS50879"/>
    </source>
</evidence>
<dbReference type="HAMAP" id="MF_00042">
    <property type="entry name" value="RNase_H"/>
    <property type="match status" value="1"/>
</dbReference>
<dbReference type="PROSITE" id="PS50879">
    <property type="entry name" value="RNASE_H_1"/>
    <property type="match status" value="1"/>
</dbReference>
<evidence type="ECO:0000256" key="10">
    <source>
        <dbReference type="HAMAP-Rule" id="MF_00042"/>
    </source>
</evidence>
<dbReference type="GO" id="GO:0003676">
    <property type="term" value="F:nucleic acid binding"/>
    <property type="evidence" value="ECO:0007669"/>
    <property type="project" value="InterPro"/>
</dbReference>
<feature type="binding site" evidence="10">
    <location>
        <position position="135"/>
    </location>
    <ligand>
        <name>Mg(2+)</name>
        <dbReference type="ChEBI" id="CHEBI:18420"/>
        <label>2</label>
    </ligand>
</feature>
<keyword evidence="7 10" id="KW-0255">Endonuclease</keyword>
<feature type="binding site" evidence="10">
    <location>
        <position position="171"/>
    </location>
    <ligand>
        <name>Mg(2+)</name>
        <dbReference type="ChEBI" id="CHEBI:18420"/>
        <label>1</label>
    </ligand>
</feature>
<accession>S2VKA7</accession>
<evidence type="ECO:0000313" key="13">
    <source>
        <dbReference type="Proteomes" id="UP000014393"/>
    </source>
</evidence>
<dbReference type="PATRIC" id="fig|883067.3.peg.460"/>
<dbReference type="CDD" id="cd09278">
    <property type="entry name" value="RNase_HI_prokaryote_like"/>
    <property type="match status" value="1"/>
</dbReference>
<protein>
    <recommendedName>
        <fullName evidence="4 10">Ribonuclease H</fullName>
        <shortName evidence="10">RNase H</shortName>
        <ecNumber evidence="4 10">3.1.26.4</ecNumber>
    </recommendedName>
</protein>
<comment type="catalytic activity">
    <reaction evidence="1 10">
        <text>Endonucleolytic cleavage to 5'-phosphomonoester.</text>
        <dbReference type="EC" id="3.1.26.4"/>
    </reaction>
</comment>
<dbReference type="STRING" id="59505.FB03_06865"/>
<dbReference type="Pfam" id="PF00075">
    <property type="entry name" value="RNase_H"/>
    <property type="match status" value="1"/>
</dbReference>
<dbReference type="InterPro" id="IPR036397">
    <property type="entry name" value="RNaseH_sf"/>
</dbReference>
<dbReference type="InterPro" id="IPR022892">
    <property type="entry name" value="RNaseHI"/>
</dbReference>
<proteinExistence type="inferred from homology"/>
<dbReference type="InterPro" id="IPR050092">
    <property type="entry name" value="RNase_H"/>
</dbReference>
<comment type="subcellular location">
    <subcellularLocation>
        <location evidence="10">Cytoplasm</location>
    </subcellularLocation>
</comment>
<evidence type="ECO:0000256" key="1">
    <source>
        <dbReference type="ARBA" id="ARBA00000077"/>
    </source>
</evidence>
<keyword evidence="6 10" id="KW-0479">Metal-binding</keyword>
<reference evidence="12 13" key="1">
    <citation type="submission" date="2013-05" db="EMBL/GenBank/DDBJ databases">
        <title>The Genome Sequence of Actinobaculum schaalii FB123-CNA2.</title>
        <authorList>
            <consortium name="The Broad Institute Genomics Platform"/>
            <person name="Earl A."/>
            <person name="Ward D."/>
            <person name="Feldgarden M."/>
            <person name="Gevers D."/>
            <person name="Saerens B."/>
            <person name="Vaneechoutte M."/>
            <person name="Walker B."/>
            <person name="Young S."/>
            <person name="Zeng Q."/>
            <person name="Gargeya S."/>
            <person name="Fitzgerald M."/>
            <person name="Haas B."/>
            <person name="Abouelleil A."/>
            <person name="Allen A.W."/>
            <person name="Alvarado L."/>
            <person name="Arachchi H.M."/>
            <person name="Berlin A.M."/>
            <person name="Chapman S.B."/>
            <person name="Gainer-Dewar J."/>
            <person name="Goldberg J."/>
            <person name="Griggs A."/>
            <person name="Gujja S."/>
            <person name="Hansen M."/>
            <person name="Howarth C."/>
            <person name="Imamovic A."/>
            <person name="Ireland A."/>
            <person name="Larimer J."/>
            <person name="McCowan C."/>
            <person name="Murphy C."/>
            <person name="Pearson M."/>
            <person name="Poon T.W."/>
            <person name="Priest M."/>
            <person name="Roberts A."/>
            <person name="Saif S."/>
            <person name="Shea T."/>
            <person name="Sisk P."/>
            <person name="Sykes S."/>
            <person name="Wortman J."/>
            <person name="Nusbaum C."/>
            <person name="Birren B."/>
        </authorList>
    </citation>
    <scope>NUCLEOTIDE SEQUENCE [LARGE SCALE GENOMIC DNA]</scope>
    <source>
        <strain evidence="12 13">FB123-CNA-2</strain>
    </source>
</reference>
<name>S2VKA7_9ACTO</name>
<dbReference type="eggNOG" id="COG0328">
    <property type="taxonomic scope" value="Bacteria"/>
</dbReference>
<evidence type="ECO:0000256" key="6">
    <source>
        <dbReference type="ARBA" id="ARBA00022723"/>
    </source>
</evidence>
<sequence>MTTWLTTAELAERCGTDTFTALAALELLGLADGAAPSPLASRHGLADEGRESGALWHADSERLLRAVVDTDASGIGAVEAVDNEVQGLLPLAGVDDDELGGYDDAAATPAPAPAAGGGIPVGSPRPGFAAVLATDGACSGNPGPGGWAWVEQLSGARNSGGAARTTNNIMELTALIEGLEYVAAQHGTQAPLLIRADSQYVINVMTKWARGWRAKGWKKADGKPVKNRDLVERLLNLYEARTGRTEVEWVKGHAGDAANELVDSLAVTRSREFSLRG</sequence>
<keyword evidence="13" id="KW-1185">Reference proteome</keyword>
<feature type="binding site" evidence="10">
    <location>
        <position position="197"/>
    </location>
    <ligand>
        <name>Mg(2+)</name>
        <dbReference type="ChEBI" id="CHEBI:18420"/>
        <label>1</label>
    </ligand>
</feature>
<dbReference type="InterPro" id="IPR012337">
    <property type="entry name" value="RNaseH-like_sf"/>
</dbReference>
<dbReference type="GO" id="GO:0004523">
    <property type="term" value="F:RNA-DNA hybrid ribonuclease activity"/>
    <property type="evidence" value="ECO:0007669"/>
    <property type="project" value="UniProtKB-UniRule"/>
</dbReference>
<comment type="similarity">
    <text evidence="2 10">Belongs to the RNase H family.</text>
</comment>
<keyword evidence="5 10" id="KW-0540">Nuclease</keyword>
<dbReference type="OrthoDB" id="7845843at2"/>
<keyword evidence="8 10" id="KW-0378">Hydrolase</keyword>
<dbReference type="HOGENOM" id="CLU_917118_0_0_11"/>
<dbReference type="InterPro" id="IPR002156">
    <property type="entry name" value="RNaseH_domain"/>
</dbReference>
<dbReference type="RefSeq" id="WP_016442100.1">
    <property type="nucleotide sequence ID" value="NZ_KE150262.1"/>
</dbReference>
<dbReference type="PANTHER" id="PTHR10642">
    <property type="entry name" value="RIBONUCLEASE H1"/>
    <property type="match status" value="1"/>
</dbReference>
<feature type="binding site" evidence="10">
    <location>
        <position position="263"/>
    </location>
    <ligand>
        <name>Mg(2+)</name>
        <dbReference type="ChEBI" id="CHEBI:18420"/>
        <label>2</label>
    </ligand>
</feature>
<dbReference type="GO" id="GO:0000287">
    <property type="term" value="F:magnesium ion binding"/>
    <property type="evidence" value="ECO:0007669"/>
    <property type="project" value="UniProtKB-UniRule"/>
</dbReference>
<feature type="binding site" evidence="10">
    <location>
        <position position="135"/>
    </location>
    <ligand>
        <name>Mg(2+)</name>
        <dbReference type="ChEBI" id="CHEBI:18420"/>
        <label>1</label>
    </ligand>
</feature>
<dbReference type="SUPFAM" id="SSF53098">
    <property type="entry name" value="Ribonuclease H-like"/>
    <property type="match status" value="1"/>
</dbReference>
<evidence type="ECO:0000313" key="12">
    <source>
        <dbReference type="EMBL" id="EPD27898.1"/>
    </source>
</evidence>
<evidence type="ECO:0000256" key="4">
    <source>
        <dbReference type="ARBA" id="ARBA00012180"/>
    </source>
</evidence>
<dbReference type="Proteomes" id="UP000014393">
    <property type="component" value="Unassembled WGS sequence"/>
</dbReference>
<dbReference type="AlphaFoldDB" id="S2VKA7"/>
<evidence type="ECO:0000256" key="9">
    <source>
        <dbReference type="ARBA" id="ARBA00022842"/>
    </source>
</evidence>
<comment type="caution">
    <text evidence="12">The sequence shown here is derived from an EMBL/GenBank/DDBJ whole genome shotgun (WGS) entry which is preliminary data.</text>
</comment>
<dbReference type="EC" id="3.1.26.4" evidence="4 10"/>
<keyword evidence="9 10" id="KW-0460">Magnesium</keyword>